<dbReference type="InterPro" id="IPR000073">
    <property type="entry name" value="AB_hydrolase_1"/>
</dbReference>
<comment type="similarity">
    <text evidence="1">Belongs to the AB hydrolase superfamily. AB hydrolase 4 family.</text>
</comment>
<dbReference type="PROSITE" id="PS01133">
    <property type="entry name" value="UPF0017"/>
    <property type="match status" value="1"/>
</dbReference>
<evidence type="ECO:0000256" key="2">
    <source>
        <dbReference type="ARBA" id="ARBA00022487"/>
    </source>
</evidence>
<dbReference type="Pfam" id="PF00561">
    <property type="entry name" value="Abhydrolase_1"/>
    <property type="match status" value="1"/>
</dbReference>
<keyword evidence="6" id="KW-1185">Reference proteome</keyword>
<dbReference type="InterPro" id="IPR000952">
    <property type="entry name" value="AB_hydrolase_4_CS"/>
</dbReference>
<evidence type="ECO:0000313" key="6">
    <source>
        <dbReference type="Proteomes" id="UP001302349"/>
    </source>
</evidence>
<dbReference type="PANTHER" id="PTHR10794:SF94">
    <property type="entry name" value="ESTERASE YHET-RELATED"/>
    <property type="match status" value="1"/>
</dbReference>
<evidence type="ECO:0000313" key="5">
    <source>
        <dbReference type="EMBL" id="WOK04757.1"/>
    </source>
</evidence>
<dbReference type="PIRSF" id="PIRSF005211">
    <property type="entry name" value="Ab_hydro_YheT"/>
    <property type="match status" value="1"/>
</dbReference>
<keyword evidence="2" id="KW-0719">Serine esterase</keyword>
<dbReference type="EMBL" id="CP136051">
    <property type="protein sequence ID" value="WOK04757.1"/>
    <property type="molecule type" value="Genomic_DNA"/>
</dbReference>
<name>A0ABZ0II89_9BACT</name>
<evidence type="ECO:0000256" key="1">
    <source>
        <dbReference type="ARBA" id="ARBA00010884"/>
    </source>
</evidence>
<feature type="domain" description="AB hydrolase-1" evidence="4">
    <location>
        <begin position="66"/>
        <end position="303"/>
    </location>
</feature>
<dbReference type="GO" id="GO:0016787">
    <property type="term" value="F:hydrolase activity"/>
    <property type="evidence" value="ECO:0007669"/>
    <property type="project" value="UniProtKB-KW"/>
</dbReference>
<dbReference type="SUPFAM" id="SSF53474">
    <property type="entry name" value="alpha/beta-Hydrolases"/>
    <property type="match status" value="1"/>
</dbReference>
<keyword evidence="3 5" id="KW-0378">Hydrolase</keyword>
<dbReference type="Gene3D" id="3.40.50.1820">
    <property type="entry name" value="alpha/beta hydrolase"/>
    <property type="match status" value="1"/>
</dbReference>
<protein>
    <submittedName>
        <fullName evidence="5">Alpha/beta hydrolase</fullName>
    </submittedName>
</protein>
<dbReference type="Proteomes" id="UP001302349">
    <property type="component" value="Chromosome"/>
</dbReference>
<proteinExistence type="inferred from homology"/>
<dbReference type="PANTHER" id="PTHR10794">
    <property type="entry name" value="ABHYDROLASE DOMAIN-CONTAINING PROTEIN"/>
    <property type="match status" value="1"/>
</dbReference>
<sequence>MPVLQKPSYKGSFLSVNKHFETIYPALFRKVSNPPAVRRERLEMKDGDFLDIDYAIQHTANRNNRVVIITHGLEGDSSRPYIKGMTKAFYAHGWDVMAWNLRGCGGELNRLPRFYNSGATEDLDAVVAEAVKRGYNEISLVGFSLGGNMTVKFLGESYADQYPIASSVAFSVPLDLESCSVEIDKWHNYLYTRRFLNTLIKKVVRKAEIFPESFNTEGVRKIKSIFQFDELITGPLHGYEGAVDYYTQCSSAPFVPKVKTPLLVVNALNDTFLSAKCYEESAFSANANTILLKPRHGGHCGFAEFRNGSTYWSEQMATEFCLHPERWLQGK</sequence>
<dbReference type="InterPro" id="IPR050960">
    <property type="entry name" value="AB_hydrolase_4_sf"/>
</dbReference>
<organism evidence="5 6">
    <name type="scientific">Imperialibacter roseus</name>
    <dbReference type="NCBI Taxonomy" id="1324217"/>
    <lineage>
        <taxon>Bacteria</taxon>
        <taxon>Pseudomonadati</taxon>
        <taxon>Bacteroidota</taxon>
        <taxon>Cytophagia</taxon>
        <taxon>Cytophagales</taxon>
        <taxon>Flammeovirgaceae</taxon>
        <taxon>Imperialibacter</taxon>
    </lineage>
</organism>
<dbReference type="InterPro" id="IPR012020">
    <property type="entry name" value="ABHD4"/>
</dbReference>
<accession>A0ABZ0II89</accession>
<evidence type="ECO:0000256" key="3">
    <source>
        <dbReference type="ARBA" id="ARBA00022801"/>
    </source>
</evidence>
<reference evidence="5 6" key="1">
    <citation type="journal article" date="2023" name="Microbiol. Resour. Announc.">
        <title>Complete Genome Sequence of Imperialibacter roseus strain P4T.</title>
        <authorList>
            <person name="Tizabi D.R."/>
            <person name="Bachvaroff T."/>
            <person name="Hill R.T."/>
        </authorList>
    </citation>
    <scope>NUCLEOTIDE SEQUENCE [LARGE SCALE GENOMIC DNA]</scope>
    <source>
        <strain evidence="5 6">P4T</strain>
    </source>
</reference>
<dbReference type="InterPro" id="IPR029058">
    <property type="entry name" value="AB_hydrolase_fold"/>
</dbReference>
<dbReference type="RefSeq" id="WP_317487557.1">
    <property type="nucleotide sequence ID" value="NZ_CP136051.1"/>
</dbReference>
<gene>
    <name evidence="5" type="ORF">RT717_16875</name>
</gene>
<evidence type="ECO:0000259" key="4">
    <source>
        <dbReference type="Pfam" id="PF00561"/>
    </source>
</evidence>